<protein>
    <submittedName>
        <fullName evidence="2">Uncharacterized protein</fullName>
    </submittedName>
</protein>
<name>A0A4Y2TPE3_ARAVE</name>
<feature type="region of interest" description="Disordered" evidence="1">
    <location>
        <begin position="19"/>
        <end position="40"/>
    </location>
</feature>
<dbReference type="EMBL" id="BGPR01030156">
    <property type="protein sequence ID" value="GBO02499.1"/>
    <property type="molecule type" value="Genomic_DNA"/>
</dbReference>
<evidence type="ECO:0000313" key="2">
    <source>
        <dbReference type="EMBL" id="GBO02499.1"/>
    </source>
</evidence>
<dbReference type="Proteomes" id="UP000499080">
    <property type="component" value="Unassembled WGS sequence"/>
</dbReference>
<proteinExistence type="predicted"/>
<gene>
    <name evidence="2" type="ORF">AVEN_192799_1</name>
</gene>
<organism evidence="2 3">
    <name type="scientific">Araneus ventricosus</name>
    <name type="common">Orbweaver spider</name>
    <name type="synonym">Epeira ventricosa</name>
    <dbReference type="NCBI Taxonomy" id="182803"/>
    <lineage>
        <taxon>Eukaryota</taxon>
        <taxon>Metazoa</taxon>
        <taxon>Ecdysozoa</taxon>
        <taxon>Arthropoda</taxon>
        <taxon>Chelicerata</taxon>
        <taxon>Arachnida</taxon>
        <taxon>Araneae</taxon>
        <taxon>Araneomorphae</taxon>
        <taxon>Entelegynae</taxon>
        <taxon>Araneoidea</taxon>
        <taxon>Araneidae</taxon>
        <taxon>Araneus</taxon>
    </lineage>
</organism>
<accession>A0A4Y2TPE3</accession>
<evidence type="ECO:0000313" key="3">
    <source>
        <dbReference type="Proteomes" id="UP000499080"/>
    </source>
</evidence>
<evidence type="ECO:0000256" key="1">
    <source>
        <dbReference type="SAM" id="MobiDB-lite"/>
    </source>
</evidence>
<sequence length="153" mass="16704">MARTGSCLLALQIKSPSEIKSKRDDNLPMTPDLRGNPPSSPMKLKLTSNNMIKTLGPIGFSDSIRNTYLSTAQLGNSQGSFTKSLLFLIRMGSSTPPGKANAFKYSFENSLQTNQSLTKIDTSPKLTKQFSISSIAREMTTISNLPLPSKFKL</sequence>
<keyword evidence="3" id="KW-1185">Reference proteome</keyword>
<reference evidence="2 3" key="1">
    <citation type="journal article" date="2019" name="Sci. Rep.">
        <title>Orb-weaving spider Araneus ventricosus genome elucidates the spidroin gene catalogue.</title>
        <authorList>
            <person name="Kono N."/>
            <person name="Nakamura H."/>
            <person name="Ohtoshi R."/>
            <person name="Moran D.A.P."/>
            <person name="Shinohara A."/>
            <person name="Yoshida Y."/>
            <person name="Fujiwara M."/>
            <person name="Mori M."/>
            <person name="Tomita M."/>
            <person name="Arakawa K."/>
        </authorList>
    </citation>
    <scope>NUCLEOTIDE SEQUENCE [LARGE SCALE GENOMIC DNA]</scope>
</reference>
<dbReference type="AlphaFoldDB" id="A0A4Y2TPE3"/>
<comment type="caution">
    <text evidence="2">The sequence shown here is derived from an EMBL/GenBank/DDBJ whole genome shotgun (WGS) entry which is preliminary data.</text>
</comment>